<gene>
    <name evidence="1" type="ORF">QBC47DRAFT_398254</name>
</gene>
<dbReference type="EMBL" id="MU839828">
    <property type="protein sequence ID" value="KAK1759446.1"/>
    <property type="molecule type" value="Genomic_DNA"/>
</dbReference>
<organism evidence="1 2">
    <name type="scientific">Echria macrotheca</name>
    <dbReference type="NCBI Taxonomy" id="438768"/>
    <lineage>
        <taxon>Eukaryota</taxon>
        <taxon>Fungi</taxon>
        <taxon>Dikarya</taxon>
        <taxon>Ascomycota</taxon>
        <taxon>Pezizomycotina</taxon>
        <taxon>Sordariomycetes</taxon>
        <taxon>Sordariomycetidae</taxon>
        <taxon>Sordariales</taxon>
        <taxon>Schizotheciaceae</taxon>
        <taxon>Echria</taxon>
    </lineage>
</organism>
<name>A0AAJ0F8T8_9PEZI</name>
<protein>
    <submittedName>
        <fullName evidence="1">Uncharacterized protein</fullName>
    </submittedName>
</protein>
<reference evidence="1" key="1">
    <citation type="submission" date="2023-06" db="EMBL/GenBank/DDBJ databases">
        <title>Genome-scale phylogeny and comparative genomics of the fungal order Sordariales.</title>
        <authorList>
            <consortium name="Lawrence Berkeley National Laboratory"/>
            <person name="Hensen N."/>
            <person name="Bonometti L."/>
            <person name="Westerberg I."/>
            <person name="Brannstrom I.O."/>
            <person name="Guillou S."/>
            <person name="Cros-Aarteil S."/>
            <person name="Calhoun S."/>
            <person name="Haridas S."/>
            <person name="Kuo A."/>
            <person name="Mondo S."/>
            <person name="Pangilinan J."/>
            <person name="Riley R."/>
            <person name="Labutti K."/>
            <person name="Andreopoulos B."/>
            <person name="Lipzen A."/>
            <person name="Chen C."/>
            <person name="Yanf M."/>
            <person name="Daum C."/>
            <person name="Ng V."/>
            <person name="Clum A."/>
            <person name="Steindorff A."/>
            <person name="Ohm R."/>
            <person name="Martin F."/>
            <person name="Silar P."/>
            <person name="Natvig D."/>
            <person name="Lalanne C."/>
            <person name="Gautier V."/>
            <person name="Ament-Velasquez S.L."/>
            <person name="Kruys A."/>
            <person name="Hutchinson M.I."/>
            <person name="Powell A.J."/>
            <person name="Barry K."/>
            <person name="Miller A.N."/>
            <person name="Grigoriev I.V."/>
            <person name="Debuchy R."/>
            <person name="Gladieux P."/>
            <person name="Thoren M.H."/>
            <person name="Johannesson H."/>
        </authorList>
    </citation>
    <scope>NUCLEOTIDE SEQUENCE</scope>
    <source>
        <strain evidence="1">PSN4</strain>
    </source>
</reference>
<keyword evidence="2" id="KW-1185">Reference proteome</keyword>
<comment type="caution">
    <text evidence="1">The sequence shown here is derived from an EMBL/GenBank/DDBJ whole genome shotgun (WGS) entry which is preliminary data.</text>
</comment>
<dbReference type="AlphaFoldDB" id="A0AAJ0F8T8"/>
<sequence length="272" mass="30889">MEVGKTLSPGMSRMLSALPTSIQNRLPDIQAFRRSMSQPTKRAVSSVSWSSQASTSISESAKFGSTESAADVAETMHNSTKRYISTFGRRSAEPEHNVDWRYAKQGLDLVVTAGRESTRWDDHDFSPAFERSSYITGVGYMLQGLPKDLNEKDLTVLYQHVSPRQAASLQLAGHAPDQRRSRGQMLEDQENIVYRISFLVLSFLWAITPNPGRVIKWLLRFEREHQFIGRPARYTVKAVEAAFWDVAQKRAMEGQECFGKAGVRREYSEEYR</sequence>
<accession>A0AAJ0F8T8</accession>
<dbReference type="Proteomes" id="UP001239445">
    <property type="component" value="Unassembled WGS sequence"/>
</dbReference>
<evidence type="ECO:0000313" key="1">
    <source>
        <dbReference type="EMBL" id="KAK1759446.1"/>
    </source>
</evidence>
<proteinExistence type="predicted"/>
<evidence type="ECO:0000313" key="2">
    <source>
        <dbReference type="Proteomes" id="UP001239445"/>
    </source>
</evidence>